<organism evidence="2 3">
    <name type="scientific">Alteraurantiacibacter buctensis</name>
    <dbReference type="NCBI Taxonomy" id="1503981"/>
    <lineage>
        <taxon>Bacteria</taxon>
        <taxon>Pseudomonadati</taxon>
        <taxon>Pseudomonadota</taxon>
        <taxon>Alphaproteobacteria</taxon>
        <taxon>Sphingomonadales</taxon>
        <taxon>Erythrobacteraceae</taxon>
        <taxon>Alteraurantiacibacter</taxon>
    </lineage>
</organism>
<keyword evidence="1" id="KW-0812">Transmembrane</keyword>
<dbReference type="EMBL" id="WTYV01000002">
    <property type="protein sequence ID" value="MXO71631.1"/>
    <property type="molecule type" value="Genomic_DNA"/>
</dbReference>
<dbReference type="Pfam" id="PF13692">
    <property type="entry name" value="Glyco_trans_1_4"/>
    <property type="match status" value="1"/>
</dbReference>
<name>A0A844YXX5_9SPHN</name>
<keyword evidence="1" id="KW-1133">Transmembrane helix</keyword>
<evidence type="ECO:0000256" key="1">
    <source>
        <dbReference type="SAM" id="Phobius"/>
    </source>
</evidence>
<dbReference type="Proteomes" id="UP000466966">
    <property type="component" value="Unassembled WGS sequence"/>
</dbReference>
<keyword evidence="2" id="KW-0808">Transferase</keyword>
<feature type="transmembrane region" description="Helical" evidence="1">
    <location>
        <begin position="73"/>
        <end position="95"/>
    </location>
</feature>
<comment type="caution">
    <text evidence="2">The sequence shown here is derived from an EMBL/GenBank/DDBJ whole genome shotgun (WGS) entry which is preliminary data.</text>
</comment>
<keyword evidence="1" id="KW-0472">Membrane</keyword>
<evidence type="ECO:0000313" key="3">
    <source>
        <dbReference type="Proteomes" id="UP000466966"/>
    </source>
</evidence>
<dbReference type="PANTHER" id="PTHR12526:SF638">
    <property type="entry name" value="SPORE COAT PROTEIN SA"/>
    <property type="match status" value="1"/>
</dbReference>
<reference evidence="2 3" key="1">
    <citation type="submission" date="2019-12" db="EMBL/GenBank/DDBJ databases">
        <title>Genomic-based taxomic classification of the family Erythrobacteraceae.</title>
        <authorList>
            <person name="Xu L."/>
        </authorList>
    </citation>
    <scope>NUCLEOTIDE SEQUENCE [LARGE SCALE GENOMIC DNA]</scope>
    <source>
        <strain evidence="2 3">M0322</strain>
    </source>
</reference>
<dbReference type="RefSeq" id="WP_160771530.1">
    <property type="nucleotide sequence ID" value="NZ_WTYV01000002.1"/>
</dbReference>
<dbReference type="SUPFAM" id="SSF53756">
    <property type="entry name" value="UDP-Glycosyltransferase/glycogen phosphorylase"/>
    <property type="match status" value="1"/>
</dbReference>
<keyword evidence="3" id="KW-1185">Reference proteome</keyword>
<dbReference type="AlphaFoldDB" id="A0A844YXX5"/>
<dbReference type="CDD" id="cd03801">
    <property type="entry name" value="GT4_PimA-like"/>
    <property type="match status" value="1"/>
</dbReference>
<protein>
    <submittedName>
        <fullName evidence="2">Glycosyltransferase</fullName>
    </submittedName>
</protein>
<accession>A0A844YXX5</accession>
<sequence>MSLRKILIHCSLPEGGLAEHSHYQAQALEDAGVAVTLLTCRQFLPSHQGKRYRQLNCLLAPYSTSRNPWLRRAWFVLATLTNEFMLALVIVFGRFRHVVMASPSETLVLLWIWPHALLRLLGVRYATNIHDPQRKPREGLGWLHGWAVRASFLPIRYGLIHEDFDPHQPHIPAHVRCLRVPYGCMAASISPQDGQDLRARLAPPGSHVFLSFGYIADRKNIDACVEAVAQIPQAVLLVAGRVASRHDKPAQCYRDQAARLGCADRVHIFDGFVPEEMIAHYFGAADSVLLTYKAEFVSQSGVLLLAANWGKPVIASSGPGPLVETVRKFDLGPVVPAEDVAALAEAMRQVIASGYSAAGWARLREHASWARNVAILRAALEGRADEVAA</sequence>
<dbReference type="OrthoDB" id="9807414at2"/>
<gene>
    <name evidence="2" type="ORF">GRI99_08240</name>
</gene>
<dbReference type="PANTHER" id="PTHR12526">
    <property type="entry name" value="GLYCOSYLTRANSFERASE"/>
    <property type="match status" value="1"/>
</dbReference>
<dbReference type="Gene3D" id="3.40.50.2000">
    <property type="entry name" value="Glycogen Phosphorylase B"/>
    <property type="match status" value="1"/>
</dbReference>
<proteinExistence type="predicted"/>
<evidence type="ECO:0000313" key="2">
    <source>
        <dbReference type="EMBL" id="MXO71631.1"/>
    </source>
</evidence>
<dbReference type="GO" id="GO:0016757">
    <property type="term" value="F:glycosyltransferase activity"/>
    <property type="evidence" value="ECO:0007669"/>
    <property type="project" value="TreeGrafter"/>
</dbReference>